<dbReference type="EC" id="1.6.99.3" evidence="2"/>
<name>A0A1V5M8L1_UNCT6</name>
<dbReference type="PANTHER" id="PTHR37170">
    <property type="entry name" value="GLUTAREDOXIN-RELATED"/>
    <property type="match status" value="1"/>
</dbReference>
<gene>
    <name evidence="2" type="primary">ahpF</name>
    <name evidence="2" type="ORF">BWY73_01496</name>
</gene>
<sequence length="150" mass="16381">MDKIPATAVVGDRDRAIRFYGIPAGYEFTSLVEAIRMVAAGDSGLQPETRSRLAALVKPVHIQVFVTLTCPYCPMAVKLAHQFAFESDLVRADMVNIGDFPHLAQRYGVMSVPKVVINETVSVDGALPEPLFLEHLLRTQVPPPEAPIAL</sequence>
<dbReference type="NCBIfam" id="TIGR02187">
    <property type="entry name" value="PDO_seleno_TRX"/>
    <property type="match status" value="1"/>
</dbReference>
<dbReference type="CDD" id="cd02973">
    <property type="entry name" value="TRX_GRX_like"/>
    <property type="match status" value="1"/>
</dbReference>
<keyword evidence="2" id="KW-0560">Oxidoreductase</keyword>
<dbReference type="EMBL" id="MWAK01000361">
    <property type="protein sequence ID" value="OPZ89485.1"/>
    <property type="molecule type" value="Genomic_DNA"/>
</dbReference>
<reference evidence="2" key="1">
    <citation type="submission" date="2017-02" db="EMBL/GenBank/DDBJ databases">
        <title>Delving into the versatile metabolic prowess of the omnipresent phylum Bacteroidetes.</title>
        <authorList>
            <person name="Nobu M.K."/>
            <person name="Mei R."/>
            <person name="Narihiro T."/>
            <person name="Kuroda K."/>
            <person name="Liu W.-T."/>
        </authorList>
    </citation>
    <scope>NUCLEOTIDE SEQUENCE</scope>
    <source>
        <strain evidence="2">ADurb.Bin417</strain>
    </source>
</reference>
<comment type="caution">
    <text evidence="2">The sequence shown here is derived from an EMBL/GenBank/DDBJ whole genome shotgun (WGS) entry which is preliminary data.</text>
</comment>
<dbReference type="PROSITE" id="PS51354">
    <property type="entry name" value="GLUTAREDOXIN_2"/>
    <property type="match status" value="1"/>
</dbReference>
<dbReference type="PANTHER" id="PTHR37170:SF1">
    <property type="entry name" value="GLUTAREDOXIN-LIKE PROTEIN"/>
    <property type="match status" value="1"/>
</dbReference>
<proteinExistence type="predicted"/>
<organism evidence="2">
    <name type="scientific">candidate division TA06 bacterium ADurb.Bin417</name>
    <dbReference type="NCBI Taxonomy" id="1852828"/>
    <lineage>
        <taxon>Bacteria</taxon>
        <taxon>Bacteria division TA06</taxon>
    </lineage>
</organism>
<dbReference type="Proteomes" id="UP000485484">
    <property type="component" value="Unassembled WGS sequence"/>
</dbReference>
<dbReference type="SUPFAM" id="SSF52833">
    <property type="entry name" value="Thioredoxin-like"/>
    <property type="match status" value="2"/>
</dbReference>
<feature type="domain" description="Thioredoxin-like fold" evidence="1">
    <location>
        <begin position="61"/>
        <end position="137"/>
    </location>
</feature>
<evidence type="ECO:0000259" key="1">
    <source>
        <dbReference type="Pfam" id="PF13192"/>
    </source>
</evidence>
<dbReference type="InterPro" id="IPR011903">
    <property type="entry name" value="TON_0319-like"/>
</dbReference>
<protein>
    <submittedName>
        <fullName evidence="2">NADH dehydrogenase</fullName>
        <ecNumber evidence="2">1.6.99.3</ecNumber>
    </submittedName>
</protein>
<dbReference type="InterPro" id="IPR011767">
    <property type="entry name" value="GLR_AS"/>
</dbReference>
<dbReference type="PROSITE" id="PS00195">
    <property type="entry name" value="GLUTAREDOXIN_1"/>
    <property type="match status" value="1"/>
</dbReference>
<accession>A0A1V5M8L1</accession>
<dbReference type="AlphaFoldDB" id="A0A1V5M8L1"/>
<dbReference type="Pfam" id="PF13192">
    <property type="entry name" value="Thioredoxin_3"/>
    <property type="match status" value="1"/>
</dbReference>
<dbReference type="GO" id="GO:0016491">
    <property type="term" value="F:oxidoreductase activity"/>
    <property type="evidence" value="ECO:0007669"/>
    <property type="project" value="UniProtKB-KW"/>
</dbReference>
<dbReference type="Gene3D" id="3.40.30.80">
    <property type="match status" value="1"/>
</dbReference>
<dbReference type="InterPro" id="IPR012336">
    <property type="entry name" value="Thioredoxin-like_fold"/>
</dbReference>
<dbReference type="InterPro" id="IPR036249">
    <property type="entry name" value="Thioredoxin-like_sf"/>
</dbReference>
<evidence type="ECO:0000313" key="2">
    <source>
        <dbReference type="EMBL" id="OPZ89485.1"/>
    </source>
</evidence>